<dbReference type="GO" id="GO:0005886">
    <property type="term" value="C:plasma membrane"/>
    <property type="evidence" value="ECO:0007669"/>
    <property type="project" value="UniProtKB-SubCell"/>
</dbReference>
<dbReference type="InterPro" id="IPR002797">
    <property type="entry name" value="Polysacc_synth"/>
</dbReference>
<dbReference type="EMBL" id="FXTB01000011">
    <property type="protein sequence ID" value="SMO87913.1"/>
    <property type="molecule type" value="Genomic_DNA"/>
</dbReference>
<feature type="transmembrane region" description="Helical" evidence="6">
    <location>
        <begin position="330"/>
        <end position="351"/>
    </location>
</feature>
<feature type="transmembrane region" description="Helical" evidence="6">
    <location>
        <begin position="77"/>
        <end position="102"/>
    </location>
</feature>
<feature type="transmembrane region" description="Helical" evidence="6">
    <location>
        <begin position="240"/>
        <end position="266"/>
    </location>
</feature>
<evidence type="ECO:0000313" key="8">
    <source>
        <dbReference type="Proteomes" id="UP000319040"/>
    </source>
</evidence>
<dbReference type="OrthoDB" id="1495589at2"/>
<comment type="subcellular location">
    <subcellularLocation>
        <location evidence="1">Cell membrane</location>
        <topology evidence="1">Multi-pass membrane protein</topology>
    </subcellularLocation>
</comment>
<evidence type="ECO:0000256" key="5">
    <source>
        <dbReference type="ARBA" id="ARBA00023136"/>
    </source>
</evidence>
<evidence type="ECO:0000256" key="4">
    <source>
        <dbReference type="ARBA" id="ARBA00022989"/>
    </source>
</evidence>
<evidence type="ECO:0000256" key="2">
    <source>
        <dbReference type="ARBA" id="ARBA00022475"/>
    </source>
</evidence>
<keyword evidence="3 6" id="KW-0812">Transmembrane</keyword>
<dbReference type="PANTHER" id="PTHR30250">
    <property type="entry name" value="PST FAMILY PREDICTED COLANIC ACID TRANSPORTER"/>
    <property type="match status" value="1"/>
</dbReference>
<evidence type="ECO:0000256" key="3">
    <source>
        <dbReference type="ARBA" id="ARBA00022692"/>
    </source>
</evidence>
<reference evidence="7 8" key="1">
    <citation type="submission" date="2017-05" db="EMBL/GenBank/DDBJ databases">
        <authorList>
            <person name="Varghese N."/>
            <person name="Submissions S."/>
        </authorList>
    </citation>
    <scope>NUCLEOTIDE SEQUENCE [LARGE SCALE GENOMIC DNA]</scope>
    <source>
        <strain evidence="7 8">DSM 27040</strain>
    </source>
</reference>
<dbReference type="AlphaFoldDB" id="A0A521EVH1"/>
<keyword evidence="8" id="KW-1185">Reference proteome</keyword>
<feature type="transmembrane region" description="Helical" evidence="6">
    <location>
        <begin position="43"/>
        <end position="65"/>
    </location>
</feature>
<protein>
    <submittedName>
        <fullName evidence="7">Membrane protein involved in the export of O-antigen and teichoic acid</fullName>
    </submittedName>
</protein>
<evidence type="ECO:0000256" key="1">
    <source>
        <dbReference type="ARBA" id="ARBA00004651"/>
    </source>
</evidence>
<feature type="transmembrane region" description="Helical" evidence="6">
    <location>
        <begin position="176"/>
        <end position="195"/>
    </location>
</feature>
<dbReference type="RefSeq" id="WP_142534561.1">
    <property type="nucleotide sequence ID" value="NZ_FXTB01000011.1"/>
</dbReference>
<gene>
    <name evidence="7" type="ORF">SAMN06265379_111115</name>
</gene>
<name>A0A521EVH1_SACCC</name>
<keyword evidence="5 6" id="KW-0472">Membrane</keyword>
<feature type="transmembrane region" description="Helical" evidence="6">
    <location>
        <begin position="358"/>
        <end position="380"/>
    </location>
</feature>
<evidence type="ECO:0000256" key="6">
    <source>
        <dbReference type="SAM" id="Phobius"/>
    </source>
</evidence>
<dbReference type="Proteomes" id="UP000319040">
    <property type="component" value="Unassembled WGS sequence"/>
</dbReference>
<feature type="transmembrane region" description="Helical" evidence="6">
    <location>
        <begin position="149"/>
        <end position="170"/>
    </location>
</feature>
<feature type="transmembrane region" description="Helical" evidence="6">
    <location>
        <begin position="392"/>
        <end position="415"/>
    </location>
</feature>
<keyword evidence="4 6" id="KW-1133">Transmembrane helix</keyword>
<evidence type="ECO:0000313" key="7">
    <source>
        <dbReference type="EMBL" id="SMO87913.1"/>
    </source>
</evidence>
<proteinExistence type="predicted"/>
<accession>A0A521EVH1</accession>
<organism evidence="7 8">
    <name type="scientific">Saccharicrinis carchari</name>
    <dbReference type="NCBI Taxonomy" id="1168039"/>
    <lineage>
        <taxon>Bacteria</taxon>
        <taxon>Pseudomonadati</taxon>
        <taxon>Bacteroidota</taxon>
        <taxon>Bacteroidia</taxon>
        <taxon>Marinilabiliales</taxon>
        <taxon>Marinilabiliaceae</taxon>
        <taxon>Saccharicrinis</taxon>
    </lineage>
</organism>
<keyword evidence="2" id="KW-1003">Cell membrane</keyword>
<feature type="transmembrane region" description="Helical" evidence="6">
    <location>
        <begin position="114"/>
        <end position="137"/>
    </location>
</feature>
<sequence>MKINRLFKDSFVYMLTEFFNKGIPFILLPILTRYLTPDEYGILSLYTTYIFVMLIFSGLSVQGVINVNFYKLSKYDLSAFISSSIVLFIISSCVVLIVLIAFKNVIAKLLAIDVVWVFIGFFIAFFKQFYVIVTGVLKMENKAIKYGVLQVSNMILEIVISLVLITVFFYNHEGRFIGIILATSFFGCYSIFFLIKNKYVNYVFNYAYFKEAFNFGFPLIPHQLSFWLRNGVDRIVIMKLLTASAVGIYSAGYQIGFGISMLAMAINQAYQPFLYRKLLNISTENKVALVKYTYVYFGLIMVLATFVSLFSKYILKIIATEKYVEALDLIPYFAFAAAFHGMYLMVVNYIFYANKTKLLAKITLTTGLIHLAFVYFGIQYEGIVGAAKASLISYFLTFILTWVLSSSVYAMPWLFKKSLKNSQ</sequence>
<dbReference type="Pfam" id="PF01943">
    <property type="entry name" value="Polysacc_synt"/>
    <property type="match status" value="1"/>
</dbReference>
<feature type="transmembrane region" description="Helical" evidence="6">
    <location>
        <begin position="287"/>
        <end position="310"/>
    </location>
</feature>
<dbReference type="PANTHER" id="PTHR30250:SF11">
    <property type="entry name" value="O-ANTIGEN TRANSPORTER-RELATED"/>
    <property type="match status" value="1"/>
</dbReference>
<dbReference type="InterPro" id="IPR050833">
    <property type="entry name" value="Poly_Biosynth_Transport"/>
</dbReference>